<dbReference type="OrthoDB" id="3938867at2759"/>
<evidence type="ECO:0000313" key="3">
    <source>
        <dbReference type="Proteomes" id="UP000028545"/>
    </source>
</evidence>
<proteinExistence type="predicted"/>
<dbReference type="HOGENOM" id="CLU_425878_0_0_1"/>
<accession>A0A084FXP8</accession>
<keyword evidence="1" id="KW-0472">Membrane</keyword>
<feature type="transmembrane region" description="Helical" evidence="1">
    <location>
        <begin position="557"/>
        <end position="579"/>
    </location>
</feature>
<reference evidence="2 3" key="1">
    <citation type="journal article" date="2014" name="Genome Announc.">
        <title>Draft genome sequence of the pathogenic fungus Scedosporium apiospermum.</title>
        <authorList>
            <person name="Vandeputte P."/>
            <person name="Ghamrawi S."/>
            <person name="Rechenmann M."/>
            <person name="Iltis A."/>
            <person name="Giraud S."/>
            <person name="Fleury M."/>
            <person name="Thornton C."/>
            <person name="Delhaes L."/>
            <person name="Meyer W."/>
            <person name="Papon N."/>
            <person name="Bouchara J.P."/>
        </authorList>
    </citation>
    <scope>NUCLEOTIDE SEQUENCE [LARGE SCALE GENOMIC DNA]</scope>
    <source>
        <strain evidence="2 3">IHEM 14462</strain>
    </source>
</reference>
<dbReference type="GeneID" id="27727874"/>
<dbReference type="Proteomes" id="UP000028545">
    <property type="component" value="Unassembled WGS sequence"/>
</dbReference>
<dbReference type="EMBL" id="JOWA01000132">
    <property type="protein sequence ID" value="KEZ39860.1"/>
    <property type="molecule type" value="Genomic_DNA"/>
</dbReference>
<keyword evidence="1" id="KW-0812">Transmembrane</keyword>
<evidence type="ECO:0000313" key="2">
    <source>
        <dbReference type="EMBL" id="KEZ39860.1"/>
    </source>
</evidence>
<comment type="caution">
    <text evidence="2">The sequence shown here is derived from an EMBL/GenBank/DDBJ whole genome shotgun (WGS) entry which is preliminary data.</text>
</comment>
<protein>
    <submittedName>
        <fullName evidence="2">Uncharacterized protein</fullName>
    </submittedName>
</protein>
<name>A0A084FXP8_PSEDA</name>
<dbReference type="VEuPathDB" id="FungiDB:SAPIO_CDS8802"/>
<dbReference type="KEGG" id="sapo:SAPIO_CDS8802"/>
<feature type="transmembrane region" description="Helical" evidence="1">
    <location>
        <begin position="423"/>
        <end position="441"/>
    </location>
</feature>
<keyword evidence="1" id="KW-1133">Transmembrane helix</keyword>
<dbReference type="RefSeq" id="XP_016639659.1">
    <property type="nucleotide sequence ID" value="XM_016790356.1"/>
</dbReference>
<evidence type="ECO:0000256" key="1">
    <source>
        <dbReference type="SAM" id="Phobius"/>
    </source>
</evidence>
<dbReference type="AlphaFoldDB" id="A0A084FXP8"/>
<organism evidence="2 3">
    <name type="scientific">Pseudallescheria apiosperma</name>
    <name type="common">Scedosporium apiospermum</name>
    <dbReference type="NCBI Taxonomy" id="563466"/>
    <lineage>
        <taxon>Eukaryota</taxon>
        <taxon>Fungi</taxon>
        <taxon>Dikarya</taxon>
        <taxon>Ascomycota</taxon>
        <taxon>Pezizomycotina</taxon>
        <taxon>Sordariomycetes</taxon>
        <taxon>Hypocreomycetidae</taxon>
        <taxon>Microascales</taxon>
        <taxon>Microascaceae</taxon>
        <taxon>Scedosporium</taxon>
    </lineage>
</organism>
<sequence length="643" mass="71887">MPAGIDSIDSTVALKASVPKSSRASPPTLNNIKHQAGVENLYIINLDKEVLTSNHVIHWKLGNIPHKDNLWVRAAANNIYLEHPTISLGICPDEHIASPAMVLLEPNMSIDYNVKAVAPRTDIREARKLFLTRVLAGVFLEYKMDILQLGAEWDVDSFPFRELTFAQISIASGQVIFHSFPAQQCNPWTCSSPSCCRKHLPKSAGWLDKRWVGDEEPLLQFRSMCHRSGDPPRASPTETMYWHEGVLVSLALLLADGAAIMKAVTWGLIQVQNNFQIVVLSLFDVAFAEVSSLDDEPIVKVTRAVDLSPLRTRYCSTSTHPRERPEWKFGIQSKSHHGKAIMEANCATSPEKLRDCFPGLTALVNFFDVAKSRRARFVLRRAKAVQGSAVEGLTGLEENATSVKENRLAAPRIRRRIVLLRSLFRWIITLAIIASVITAGIHNPSRPNMAATEHRFTNRVCLKRVSLDLRDLASTSIALRGFTDPTTVDGTDILHAVYPAETYIGFPRKGSTSDMARLLSQFSIGVIAVTAESNDMEIVPGNEPKIGTNLKIEHWRLINLIFILTAAIQLSLGLANLFFAHMVVIPDSGLVDEARILRAMMKEENLQSVSCMRERKKEKDTSQWIYRNQDMGDGVYDLYFEER</sequence>
<keyword evidence="3" id="KW-1185">Reference proteome</keyword>
<gene>
    <name evidence="2" type="ORF">SAPIO_CDS8802</name>
</gene>